<dbReference type="InterPro" id="IPR033717">
    <property type="entry name" value="UDPK"/>
</dbReference>
<evidence type="ECO:0000256" key="11">
    <source>
        <dbReference type="ARBA" id="ARBA00023098"/>
    </source>
</evidence>
<dbReference type="InterPro" id="IPR000829">
    <property type="entry name" value="DAGK"/>
</dbReference>
<proteinExistence type="inferred from homology"/>
<evidence type="ECO:0000256" key="6">
    <source>
        <dbReference type="ARBA" id="ARBA00022692"/>
    </source>
</evidence>
<evidence type="ECO:0000256" key="4">
    <source>
        <dbReference type="ARBA" id="ARBA00022516"/>
    </source>
</evidence>
<sequence length="123" mass="13816">MGKAFRRHHISMKNAFAGVRWALLTQPNFRVHLFFSAVALIIGWYVSLTPSEWVLLVFTIFWGLSAEMMNTAIESLSDLITREWKKEIKIAKDVAAGMMLTVAIGALVVAYLLLIPKLLGKLP</sequence>
<name>A0A0G1CHU5_9BACT</name>
<evidence type="ECO:0000256" key="12">
    <source>
        <dbReference type="ARBA" id="ARBA00023136"/>
    </source>
</evidence>
<dbReference type="Gene3D" id="1.10.287.3610">
    <property type="match status" value="1"/>
</dbReference>
<evidence type="ECO:0000256" key="17">
    <source>
        <dbReference type="PIRSR" id="PIRSR600829-3"/>
    </source>
</evidence>
<evidence type="ECO:0000256" key="2">
    <source>
        <dbReference type="ARBA" id="ARBA00005967"/>
    </source>
</evidence>
<feature type="binding site" evidence="17">
    <location>
        <position position="7"/>
    </location>
    <ligand>
        <name>ATP</name>
        <dbReference type="ChEBI" id="CHEBI:30616"/>
    </ligand>
</feature>
<evidence type="ECO:0000313" key="21">
    <source>
        <dbReference type="Proteomes" id="UP000034543"/>
    </source>
</evidence>
<evidence type="ECO:0000256" key="8">
    <source>
        <dbReference type="ARBA" id="ARBA00022777"/>
    </source>
</evidence>
<feature type="binding site" evidence="16">
    <location>
        <position position="7"/>
    </location>
    <ligand>
        <name>substrate</name>
    </ligand>
</feature>
<dbReference type="GO" id="GO:0046872">
    <property type="term" value="F:metal ion binding"/>
    <property type="evidence" value="ECO:0007669"/>
    <property type="project" value="UniProtKB-KW"/>
</dbReference>
<dbReference type="STRING" id="1618436.UV59_C0011G0010"/>
<evidence type="ECO:0000256" key="10">
    <source>
        <dbReference type="ARBA" id="ARBA00022989"/>
    </source>
</evidence>
<organism evidence="20 21">
    <name type="scientific">Candidatus Gottesmanbacteria bacterium GW2011_GWA1_43_11</name>
    <dbReference type="NCBI Taxonomy" id="1618436"/>
    <lineage>
        <taxon>Bacteria</taxon>
        <taxon>Candidatus Gottesmaniibacteriota</taxon>
    </lineage>
</organism>
<comment type="cofactor">
    <cofactor evidence="18">
        <name>Mg(2+)</name>
        <dbReference type="ChEBI" id="CHEBI:18420"/>
    </cofactor>
    <text evidence="18">Mn(2+), Zn(2+), Cd(2+) and Co(2+) support activity to lesser extents.</text>
</comment>
<keyword evidence="12 19" id="KW-0472">Membrane</keyword>
<keyword evidence="4" id="KW-0444">Lipid biosynthesis</keyword>
<evidence type="ECO:0000256" key="15">
    <source>
        <dbReference type="PIRSR" id="PIRSR600829-1"/>
    </source>
</evidence>
<dbReference type="GO" id="GO:0005524">
    <property type="term" value="F:ATP binding"/>
    <property type="evidence" value="ECO:0007669"/>
    <property type="project" value="UniProtKB-KW"/>
</dbReference>
<reference evidence="20 21" key="1">
    <citation type="journal article" date="2015" name="Nature">
        <title>rRNA introns, odd ribosomes, and small enigmatic genomes across a large radiation of phyla.</title>
        <authorList>
            <person name="Brown C.T."/>
            <person name="Hug L.A."/>
            <person name="Thomas B.C."/>
            <person name="Sharon I."/>
            <person name="Castelle C.J."/>
            <person name="Singh A."/>
            <person name="Wilkins M.J."/>
            <person name="Williams K.H."/>
            <person name="Banfield J.F."/>
        </authorList>
    </citation>
    <scope>NUCLEOTIDE SEQUENCE [LARGE SCALE GENOMIC DNA]</scope>
</reference>
<dbReference type="GO" id="GO:0016301">
    <property type="term" value="F:kinase activity"/>
    <property type="evidence" value="ECO:0007669"/>
    <property type="project" value="UniProtKB-KW"/>
</dbReference>
<evidence type="ECO:0000256" key="9">
    <source>
        <dbReference type="ARBA" id="ARBA00022840"/>
    </source>
</evidence>
<keyword evidence="5" id="KW-0808">Transferase</keyword>
<feature type="transmembrane region" description="Helical" evidence="19">
    <location>
        <begin position="94"/>
        <end position="114"/>
    </location>
</feature>
<comment type="similarity">
    <text evidence="2">Belongs to the bacterial diacylglycerol kinase family.</text>
</comment>
<evidence type="ECO:0000256" key="13">
    <source>
        <dbReference type="ARBA" id="ARBA00023209"/>
    </source>
</evidence>
<feature type="transmembrane region" description="Helical" evidence="19">
    <location>
        <begin position="53"/>
        <end position="73"/>
    </location>
</feature>
<feature type="active site" description="Proton acceptor" evidence="15">
    <location>
        <position position="67"/>
    </location>
</feature>
<keyword evidence="3" id="KW-1003">Cell membrane</keyword>
<comment type="caution">
    <text evidence="20">The sequence shown here is derived from an EMBL/GenBank/DDBJ whole genome shotgun (WGS) entry which is preliminary data.</text>
</comment>
<evidence type="ECO:0000256" key="7">
    <source>
        <dbReference type="ARBA" id="ARBA00022741"/>
    </source>
</evidence>
<keyword evidence="7 17" id="KW-0547">Nucleotide-binding</keyword>
<feature type="binding site" evidence="17">
    <location>
        <position position="74"/>
    </location>
    <ligand>
        <name>ATP</name>
        <dbReference type="ChEBI" id="CHEBI:30616"/>
    </ligand>
</feature>
<feature type="binding site" evidence="16">
    <location>
        <position position="67"/>
    </location>
    <ligand>
        <name>substrate</name>
    </ligand>
</feature>
<keyword evidence="18" id="KW-0460">Magnesium</keyword>
<dbReference type="GO" id="GO:0005886">
    <property type="term" value="C:plasma membrane"/>
    <property type="evidence" value="ECO:0007669"/>
    <property type="project" value="UniProtKB-SubCell"/>
</dbReference>
<feature type="transmembrane region" description="Helical" evidence="19">
    <location>
        <begin position="29"/>
        <end position="47"/>
    </location>
</feature>
<evidence type="ECO:0000256" key="14">
    <source>
        <dbReference type="ARBA" id="ARBA00023264"/>
    </source>
</evidence>
<evidence type="ECO:0000313" key="20">
    <source>
        <dbReference type="EMBL" id="KKS85054.1"/>
    </source>
</evidence>
<dbReference type="InterPro" id="IPR036945">
    <property type="entry name" value="DAGK_sf"/>
</dbReference>
<evidence type="ECO:0000256" key="16">
    <source>
        <dbReference type="PIRSR" id="PIRSR600829-2"/>
    </source>
</evidence>
<gene>
    <name evidence="20" type="ORF">UV59_C0011G0010</name>
</gene>
<dbReference type="CDD" id="cd14265">
    <property type="entry name" value="UDPK_IM_like"/>
    <property type="match status" value="1"/>
</dbReference>
<feature type="binding site" evidence="18">
    <location>
        <position position="74"/>
    </location>
    <ligand>
        <name>a divalent metal cation</name>
        <dbReference type="ChEBI" id="CHEBI:60240"/>
    </ligand>
</feature>
<dbReference type="EMBL" id="LCFB01000011">
    <property type="protein sequence ID" value="KKS85054.1"/>
    <property type="molecule type" value="Genomic_DNA"/>
</dbReference>
<keyword evidence="10 19" id="KW-1133">Transmembrane helix</keyword>
<dbReference type="Pfam" id="PF01219">
    <property type="entry name" value="DAGK_prokar"/>
    <property type="match status" value="1"/>
</dbReference>
<accession>A0A0G1CHU5</accession>
<keyword evidence="6 19" id="KW-0812">Transmembrane</keyword>
<dbReference type="PANTHER" id="PTHR34299">
    <property type="entry name" value="DIACYLGLYCEROL KINASE"/>
    <property type="match status" value="1"/>
</dbReference>
<keyword evidence="11" id="KW-0443">Lipid metabolism</keyword>
<feature type="binding site" evidence="17">
    <location>
        <begin position="92"/>
        <end position="93"/>
    </location>
    <ligand>
        <name>ATP</name>
        <dbReference type="ChEBI" id="CHEBI:30616"/>
    </ligand>
</feature>
<dbReference type="Proteomes" id="UP000034543">
    <property type="component" value="Unassembled WGS sequence"/>
</dbReference>
<keyword evidence="8 20" id="KW-0418">Kinase</keyword>
<evidence type="ECO:0000256" key="18">
    <source>
        <dbReference type="PIRSR" id="PIRSR600829-4"/>
    </source>
</evidence>
<dbReference type="GO" id="GO:0008654">
    <property type="term" value="P:phospholipid biosynthetic process"/>
    <property type="evidence" value="ECO:0007669"/>
    <property type="project" value="UniProtKB-KW"/>
</dbReference>
<keyword evidence="9 17" id="KW-0067">ATP-binding</keyword>
<evidence type="ECO:0000256" key="19">
    <source>
        <dbReference type="SAM" id="Phobius"/>
    </source>
</evidence>
<keyword evidence="14" id="KW-1208">Phospholipid metabolism</keyword>
<keyword evidence="18" id="KW-0479">Metal-binding</keyword>
<evidence type="ECO:0000256" key="5">
    <source>
        <dbReference type="ARBA" id="ARBA00022679"/>
    </source>
</evidence>
<comment type="subcellular location">
    <subcellularLocation>
        <location evidence="1">Cell membrane</location>
        <topology evidence="1">Multi-pass membrane protein</topology>
    </subcellularLocation>
</comment>
<dbReference type="PATRIC" id="fig|1618436.3.peg.605"/>
<dbReference type="PANTHER" id="PTHR34299:SF1">
    <property type="entry name" value="DIACYLGLYCEROL KINASE"/>
    <property type="match status" value="1"/>
</dbReference>
<evidence type="ECO:0000256" key="3">
    <source>
        <dbReference type="ARBA" id="ARBA00022475"/>
    </source>
</evidence>
<dbReference type="AlphaFoldDB" id="A0A0G1CHU5"/>
<keyword evidence="13" id="KW-0594">Phospholipid biosynthesis</keyword>
<evidence type="ECO:0000256" key="1">
    <source>
        <dbReference type="ARBA" id="ARBA00004651"/>
    </source>
</evidence>
<protein>
    <submittedName>
        <fullName evidence="20">Diacylglycerol kinase</fullName>
    </submittedName>
</protein>